<dbReference type="EMBL" id="AGBW02011637">
    <property type="protein sequence ID" value="OWR46365.1"/>
    <property type="molecule type" value="Genomic_DNA"/>
</dbReference>
<comment type="caution">
    <text evidence="1">The sequence shown here is derived from an EMBL/GenBank/DDBJ whole genome shotgun (WGS) entry which is preliminary data.</text>
</comment>
<dbReference type="Proteomes" id="UP000007151">
    <property type="component" value="Unassembled WGS sequence"/>
</dbReference>
<dbReference type="AlphaFoldDB" id="A0A212EXZ9"/>
<sequence>METQTATPQGDCECGVHPSAFYLLATLLLT</sequence>
<organism evidence="1 2">
    <name type="scientific">Danaus plexippus plexippus</name>
    <dbReference type="NCBI Taxonomy" id="278856"/>
    <lineage>
        <taxon>Eukaryota</taxon>
        <taxon>Metazoa</taxon>
        <taxon>Ecdysozoa</taxon>
        <taxon>Arthropoda</taxon>
        <taxon>Hexapoda</taxon>
        <taxon>Insecta</taxon>
        <taxon>Pterygota</taxon>
        <taxon>Neoptera</taxon>
        <taxon>Endopterygota</taxon>
        <taxon>Lepidoptera</taxon>
        <taxon>Glossata</taxon>
        <taxon>Ditrysia</taxon>
        <taxon>Papilionoidea</taxon>
        <taxon>Nymphalidae</taxon>
        <taxon>Danainae</taxon>
        <taxon>Danaini</taxon>
        <taxon>Danaina</taxon>
        <taxon>Danaus</taxon>
        <taxon>Danaus</taxon>
    </lineage>
</organism>
<name>A0A212EXZ9_DANPL</name>
<reference evidence="1 2" key="1">
    <citation type="journal article" date="2011" name="Cell">
        <title>The monarch butterfly genome yields insights into long-distance migration.</title>
        <authorList>
            <person name="Zhan S."/>
            <person name="Merlin C."/>
            <person name="Boore J.L."/>
            <person name="Reppert S.M."/>
        </authorList>
    </citation>
    <scope>NUCLEOTIDE SEQUENCE [LARGE SCALE GENOMIC DNA]</scope>
    <source>
        <strain evidence="1">F-2</strain>
    </source>
</reference>
<protein>
    <submittedName>
        <fullName evidence="1">Uncharacterized protein</fullName>
    </submittedName>
</protein>
<evidence type="ECO:0000313" key="1">
    <source>
        <dbReference type="EMBL" id="OWR46365.1"/>
    </source>
</evidence>
<evidence type="ECO:0000313" key="2">
    <source>
        <dbReference type="Proteomes" id="UP000007151"/>
    </source>
</evidence>
<keyword evidence="2" id="KW-1185">Reference proteome</keyword>
<feature type="non-terminal residue" evidence="1">
    <location>
        <position position="30"/>
    </location>
</feature>
<accession>A0A212EXZ9</accession>
<gene>
    <name evidence="1" type="ORF">KGM_210788A</name>
</gene>
<proteinExistence type="predicted"/>
<dbReference type="KEGG" id="dpl:KGM_210788A"/>
<dbReference type="InParanoid" id="A0A212EXZ9"/>